<proteinExistence type="inferred from homology"/>
<feature type="region of interest" description="Disordered" evidence="8">
    <location>
        <begin position="1"/>
        <end position="20"/>
    </location>
</feature>
<dbReference type="GO" id="GO:0004521">
    <property type="term" value="F:RNA endonuclease activity"/>
    <property type="evidence" value="ECO:0007669"/>
    <property type="project" value="UniProtKB-UniRule"/>
</dbReference>
<sequence length="193" mass="20311">MPAESPALDPSEGPSPEDPYPLTMALEVEDEAWFALVPDLGPWVEKAARAAVEGGDPAGLDIAPGTMLDISLVLADDARVRALNATYRGKDAPTNVLSFAALDEADAPPPPPGAPLLLGDVILARETVVREAGEGDLAVADHVFHLVVHGVLHLLGYTHDTDEEAREMEGLETAILEAHGLRDPYAAAGEDRS</sequence>
<evidence type="ECO:0000256" key="3">
    <source>
        <dbReference type="ARBA" id="ARBA00022723"/>
    </source>
</evidence>
<keyword evidence="2 7" id="KW-0540">Nuclease</keyword>
<dbReference type="Gene3D" id="3.40.390.30">
    <property type="entry name" value="Metalloproteases ('zincins'), catalytic domain"/>
    <property type="match status" value="1"/>
</dbReference>
<dbReference type="InterPro" id="IPR023091">
    <property type="entry name" value="MetalPrtase_cat_dom_sf_prd"/>
</dbReference>
<evidence type="ECO:0000256" key="7">
    <source>
        <dbReference type="HAMAP-Rule" id="MF_00009"/>
    </source>
</evidence>
<keyword evidence="4 7" id="KW-0255">Endonuclease</keyword>
<keyword evidence="7" id="KW-0698">rRNA processing</keyword>
<evidence type="ECO:0000256" key="4">
    <source>
        <dbReference type="ARBA" id="ARBA00022759"/>
    </source>
</evidence>
<keyword evidence="7" id="KW-0690">Ribosome biogenesis</keyword>
<dbReference type="InterPro" id="IPR020549">
    <property type="entry name" value="YbeY_CS"/>
</dbReference>
<keyword evidence="5 7" id="KW-0378">Hydrolase</keyword>
<dbReference type="EC" id="3.1.-.-" evidence="7"/>
<dbReference type="GO" id="GO:0008270">
    <property type="term" value="F:zinc ion binding"/>
    <property type="evidence" value="ECO:0007669"/>
    <property type="project" value="UniProtKB-UniRule"/>
</dbReference>
<comment type="function">
    <text evidence="7">Single strand-specific metallo-endoribonuclease involved in late-stage 70S ribosome quality control and in maturation of the 3' terminus of the 16S rRNA.</text>
</comment>
<evidence type="ECO:0000256" key="2">
    <source>
        <dbReference type="ARBA" id="ARBA00022722"/>
    </source>
</evidence>
<gene>
    <name evidence="7 9" type="primary">ybeY</name>
    <name evidence="9" type="ORF">ROR02_15110</name>
</gene>
<keyword evidence="3 7" id="KW-0479">Metal-binding</keyword>
<evidence type="ECO:0000256" key="1">
    <source>
        <dbReference type="ARBA" id="ARBA00010875"/>
    </source>
</evidence>
<evidence type="ECO:0000256" key="5">
    <source>
        <dbReference type="ARBA" id="ARBA00022801"/>
    </source>
</evidence>
<dbReference type="PROSITE" id="PS01306">
    <property type="entry name" value="UPF0054"/>
    <property type="match status" value="1"/>
</dbReference>
<organism evidence="9 10">
    <name type="scientific">Pararhodospirillum oryzae</name>
    <dbReference type="NCBI Taxonomy" id="478448"/>
    <lineage>
        <taxon>Bacteria</taxon>
        <taxon>Pseudomonadati</taxon>
        <taxon>Pseudomonadota</taxon>
        <taxon>Alphaproteobacteria</taxon>
        <taxon>Rhodospirillales</taxon>
        <taxon>Rhodospirillaceae</taxon>
        <taxon>Pararhodospirillum</taxon>
    </lineage>
</organism>
<dbReference type="OrthoDB" id="9807740at2"/>
<comment type="cofactor">
    <cofactor evidence="7">
        <name>Zn(2+)</name>
        <dbReference type="ChEBI" id="CHEBI:29105"/>
    </cofactor>
    <text evidence="7">Binds 1 zinc ion.</text>
</comment>
<comment type="subcellular location">
    <subcellularLocation>
        <location evidence="7">Cytoplasm</location>
    </subcellularLocation>
</comment>
<dbReference type="GO" id="GO:0006364">
    <property type="term" value="P:rRNA processing"/>
    <property type="evidence" value="ECO:0007669"/>
    <property type="project" value="UniProtKB-UniRule"/>
</dbReference>
<dbReference type="GO" id="GO:0004222">
    <property type="term" value="F:metalloendopeptidase activity"/>
    <property type="evidence" value="ECO:0007669"/>
    <property type="project" value="InterPro"/>
</dbReference>
<evidence type="ECO:0000313" key="10">
    <source>
        <dbReference type="Proteomes" id="UP000321567"/>
    </source>
</evidence>
<comment type="similarity">
    <text evidence="1 7">Belongs to the endoribonuclease YbeY family.</text>
</comment>
<dbReference type="PANTHER" id="PTHR46986">
    <property type="entry name" value="ENDORIBONUCLEASE YBEY, CHLOROPLASTIC"/>
    <property type="match status" value="1"/>
</dbReference>
<reference evidence="9 10" key="1">
    <citation type="submission" date="2019-07" db="EMBL/GenBank/DDBJ databases">
        <title>Whole genome shotgun sequence of Rhodospirillum oryzae NBRC 107573.</title>
        <authorList>
            <person name="Hosoyama A."/>
            <person name="Uohara A."/>
            <person name="Ohji S."/>
            <person name="Ichikawa N."/>
        </authorList>
    </citation>
    <scope>NUCLEOTIDE SEQUENCE [LARGE SCALE GENOMIC DNA]</scope>
    <source>
        <strain evidence="9 10">NBRC 107573</strain>
    </source>
</reference>
<dbReference type="NCBIfam" id="TIGR00043">
    <property type="entry name" value="rRNA maturation RNase YbeY"/>
    <property type="match status" value="1"/>
</dbReference>
<protein>
    <recommendedName>
        <fullName evidence="7">Endoribonuclease YbeY</fullName>
        <ecNumber evidence="7">3.1.-.-</ecNumber>
    </recommendedName>
</protein>
<dbReference type="Proteomes" id="UP000321567">
    <property type="component" value="Unassembled WGS sequence"/>
</dbReference>
<dbReference type="PANTHER" id="PTHR46986:SF1">
    <property type="entry name" value="ENDORIBONUCLEASE YBEY, CHLOROPLASTIC"/>
    <property type="match status" value="1"/>
</dbReference>
<keyword evidence="10" id="KW-1185">Reference proteome</keyword>
<comment type="caution">
    <text evidence="9">The sequence shown here is derived from an EMBL/GenBank/DDBJ whole genome shotgun (WGS) entry which is preliminary data.</text>
</comment>
<evidence type="ECO:0000313" key="9">
    <source>
        <dbReference type="EMBL" id="GEO81380.1"/>
    </source>
</evidence>
<feature type="binding site" evidence="7">
    <location>
        <position position="149"/>
    </location>
    <ligand>
        <name>Zn(2+)</name>
        <dbReference type="ChEBI" id="CHEBI:29105"/>
        <note>catalytic</note>
    </ligand>
</feature>
<dbReference type="HAMAP" id="MF_00009">
    <property type="entry name" value="Endoribonucl_YbeY"/>
    <property type="match status" value="1"/>
</dbReference>
<keyword evidence="7" id="KW-0963">Cytoplasm</keyword>
<dbReference type="RefSeq" id="WP_147163419.1">
    <property type="nucleotide sequence ID" value="NZ_BJZO01000035.1"/>
</dbReference>
<name>A0A512H7L3_9PROT</name>
<dbReference type="InterPro" id="IPR002036">
    <property type="entry name" value="YbeY"/>
</dbReference>
<evidence type="ECO:0000256" key="8">
    <source>
        <dbReference type="SAM" id="MobiDB-lite"/>
    </source>
</evidence>
<keyword evidence="6 7" id="KW-0862">Zinc</keyword>
<dbReference type="SUPFAM" id="SSF55486">
    <property type="entry name" value="Metalloproteases ('zincins'), catalytic domain"/>
    <property type="match status" value="1"/>
</dbReference>
<feature type="binding site" evidence="7">
    <location>
        <position position="153"/>
    </location>
    <ligand>
        <name>Zn(2+)</name>
        <dbReference type="ChEBI" id="CHEBI:29105"/>
        <note>catalytic</note>
    </ligand>
</feature>
<dbReference type="AlphaFoldDB" id="A0A512H7L3"/>
<accession>A0A512H7L3</accession>
<evidence type="ECO:0000256" key="6">
    <source>
        <dbReference type="ARBA" id="ARBA00022833"/>
    </source>
</evidence>
<dbReference type="GO" id="GO:0005737">
    <property type="term" value="C:cytoplasm"/>
    <property type="evidence" value="ECO:0007669"/>
    <property type="project" value="UniProtKB-SubCell"/>
</dbReference>
<dbReference type="EMBL" id="BJZO01000035">
    <property type="protein sequence ID" value="GEO81380.1"/>
    <property type="molecule type" value="Genomic_DNA"/>
</dbReference>
<feature type="binding site" evidence="7">
    <location>
        <position position="159"/>
    </location>
    <ligand>
        <name>Zn(2+)</name>
        <dbReference type="ChEBI" id="CHEBI:29105"/>
        <note>catalytic</note>
    </ligand>
</feature>
<dbReference type="Pfam" id="PF02130">
    <property type="entry name" value="YbeY"/>
    <property type="match status" value="1"/>
</dbReference>